<protein>
    <recommendedName>
        <fullName evidence="4">Retrotransposon gag domain-containing protein</fullName>
    </recommendedName>
</protein>
<gene>
    <name evidence="2" type="ORF">BFJ69_g13422</name>
</gene>
<dbReference type="Proteomes" id="UP000285084">
    <property type="component" value="Unassembled WGS sequence"/>
</dbReference>
<organism evidence="2 3">
    <name type="scientific">Fusarium oxysporum</name>
    <name type="common">Fusarium vascular wilt</name>
    <dbReference type="NCBI Taxonomy" id="5507"/>
    <lineage>
        <taxon>Eukaryota</taxon>
        <taxon>Fungi</taxon>
        <taxon>Dikarya</taxon>
        <taxon>Ascomycota</taxon>
        <taxon>Pezizomycotina</taxon>
        <taxon>Sordariomycetes</taxon>
        <taxon>Hypocreomycetidae</taxon>
        <taxon>Hypocreales</taxon>
        <taxon>Nectriaceae</taxon>
        <taxon>Fusarium</taxon>
        <taxon>Fusarium oxysporum species complex</taxon>
    </lineage>
</organism>
<evidence type="ECO:0008006" key="4">
    <source>
        <dbReference type="Google" id="ProtNLM"/>
    </source>
</evidence>
<accession>A0A420MKY7</accession>
<dbReference type="AlphaFoldDB" id="A0A420MKY7"/>
<feature type="compositionally biased region" description="Polar residues" evidence="1">
    <location>
        <begin position="143"/>
        <end position="152"/>
    </location>
</feature>
<evidence type="ECO:0000313" key="2">
    <source>
        <dbReference type="EMBL" id="RKK68677.1"/>
    </source>
</evidence>
<feature type="compositionally biased region" description="Basic and acidic residues" evidence="1">
    <location>
        <begin position="81"/>
        <end position="90"/>
    </location>
</feature>
<feature type="compositionally biased region" description="Basic and acidic residues" evidence="1">
    <location>
        <begin position="169"/>
        <end position="181"/>
    </location>
</feature>
<dbReference type="EMBL" id="MRCX01000179">
    <property type="protein sequence ID" value="RKK68677.1"/>
    <property type="molecule type" value="Genomic_DNA"/>
</dbReference>
<dbReference type="VEuPathDB" id="FungiDB:HZS61_003416"/>
<sequence>MKIRQLKQRGSAADYLAEYHYQAAKLNWGEEAHMAQVYLGLKSEVKDAMVNIRPKPKNLNELANIAVEIDNQQHIANTCPEPKKPKDPNRGKHTLGATNEQDPQMAIRTQTLGMTRSAYDMAQGTALRGSIRPEVGWRPHPDSTVSLPQDNFPTEEDTKAGNTTQIPMPHKEKSNAYRKEA</sequence>
<comment type="caution">
    <text evidence="2">The sequence shown here is derived from an EMBL/GenBank/DDBJ whole genome shotgun (WGS) entry which is preliminary data.</text>
</comment>
<proteinExistence type="predicted"/>
<name>A0A420MKY7_FUSOX</name>
<feature type="region of interest" description="Disordered" evidence="1">
    <location>
        <begin position="77"/>
        <end position="98"/>
    </location>
</feature>
<evidence type="ECO:0000313" key="3">
    <source>
        <dbReference type="Proteomes" id="UP000285084"/>
    </source>
</evidence>
<feature type="region of interest" description="Disordered" evidence="1">
    <location>
        <begin position="135"/>
        <end position="181"/>
    </location>
</feature>
<reference evidence="2 3" key="1">
    <citation type="journal article" date="2018" name="Sci. Rep.">
        <title>Characterisation of pathogen-specific regions and novel effector candidates in Fusarium oxysporum f. sp. cepae.</title>
        <authorList>
            <person name="Armitage A.D."/>
            <person name="Taylor A."/>
            <person name="Sobczyk M.K."/>
            <person name="Baxter L."/>
            <person name="Greenfield B.P."/>
            <person name="Bates H.J."/>
            <person name="Wilson F."/>
            <person name="Jackson A.C."/>
            <person name="Ott S."/>
            <person name="Harrison R.J."/>
            <person name="Clarkson J.P."/>
        </authorList>
    </citation>
    <scope>NUCLEOTIDE SEQUENCE [LARGE SCALE GENOMIC DNA]</scope>
    <source>
        <strain evidence="2 3">Fo_A13</strain>
    </source>
</reference>
<evidence type="ECO:0000256" key="1">
    <source>
        <dbReference type="SAM" id="MobiDB-lite"/>
    </source>
</evidence>